<dbReference type="EMBL" id="CM023491">
    <property type="protein sequence ID" value="KAH6941835.1"/>
    <property type="molecule type" value="Genomic_DNA"/>
</dbReference>
<sequence length="765" mass="85192">MTSQATPSTYSRVRRPSWCGVDKLKSTEMRSQDDLDAAATAKETFRTCPTAFQAAEKTAFQTATQATPDRWTKQRKNGALAPDDDDDDDVDLAAIEAMGRRVRFFMGSLGAFVVLFAVLAVVLPLFTAPSTVGTGSSVCASRKCAMYGLRLFNSVNESSEPCSDFYEFACGGWSRAHADASTLEAMTDTVLDQLVSKFRDLSTTNDKKQTAVKKAAILYETCEAVVRRGRDELPRLQKMLETANIRWPRETTRPKILDTLINLSAKKGYNLVFELRYSARNYQLSIEPVYQLKRVFELRAKQRNSGRYWSYYTVYCTVFGIKSPPKSVFDELSALESAVIPDIDDAYMEAKPVARFFPSLDNMSSEMGGFSMEEWWDATARHVGLVRSVNVTHWQALVVLGKLAASMGSAPLYRCLEWWIVQDLGPWFHSELAALEYDDATHSHDLRSRHCLALVERYMGLIAWAPVSTPVHVVDDVTHVVHAVWKATRDSSGSASYGMRGLAMLTPEAPPAADFVTQSTVARMASMYEQYPVMTDASFAENFMNAMAMRQLLRTRFDIDTASHSPIVSTTAAPVEVYSGSKMRNMIILPHALTPPLYDDGIVASVKFAGLGSATAYAMFRNATLTYASFHDGNLPPLLTDSVACFRASHAEPNMNDHSKTRALDQVTRAFALESSWRAFRAEASLGSREDLRLENFDGYSAEKTFFVTWCHVLCSTKNPGSAKHSCNEAIKQSSDFARVFRCKKADAMVRSDNCRLLWAVEKGQ</sequence>
<reference evidence="1" key="1">
    <citation type="submission" date="2020-05" db="EMBL/GenBank/DDBJ databases">
        <title>Large-scale comparative analyses of tick genomes elucidate their genetic diversity and vector capacities.</title>
        <authorList>
            <person name="Jia N."/>
            <person name="Wang J."/>
            <person name="Shi W."/>
            <person name="Du L."/>
            <person name="Sun Y."/>
            <person name="Zhan W."/>
            <person name="Jiang J."/>
            <person name="Wang Q."/>
            <person name="Zhang B."/>
            <person name="Ji P."/>
            <person name="Sakyi L.B."/>
            <person name="Cui X."/>
            <person name="Yuan T."/>
            <person name="Jiang B."/>
            <person name="Yang W."/>
            <person name="Lam T.T.-Y."/>
            <person name="Chang Q."/>
            <person name="Ding S."/>
            <person name="Wang X."/>
            <person name="Zhu J."/>
            <person name="Ruan X."/>
            <person name="Zhao L."/>
            <person name="Wei J."/>
            <person name="Que T."/>
            <person name="Du C."/>
            <person name="Cheng J."/>
            <person name="Dai P."/>
            <person name="Han X."/>
            <person name="Huang E."/>
            <person name="Gao Y."/>
            <person name="Liu J."/>
            <person name="Shao H."/>
            <person name="Ye R."/>
            <person name="Li L."/>
            <person name="Wei W."/>
            <person name="Wang X."/>
            <person name="Wang C."/>
            <person name="Yang T."/>
            <person name="Huo Q."/>
            <person name="Li W."/>
            <person name="Guo W."/>
            <person name="Chen H."/>
            <person name="Zhou L."/>
            <person name="Ni X."/>
            <person name="Tian J."/>
            <person name="Zhou Y."/>
            <person name="Sheng Y."/>
            <person name="Liu T."/>
            <person name="Pan Y."/>
            <person name="Xia L."/>
            <person name="Li J."/>
            <person name="Zhao F."/>
            <person name="Cao W."/>
        </authorList>
    </citation>
    <scope>NUCLEOTIDE SEQUENCE</scope>
    <source>
        <strain evidence="1">Hyas-2018</strain>
    </source>
</reference>
<comment type="caution">
    <text evidence="1">The sequence shown here is derived from an EMBL/GenBank/DDBJ whole genome shotgun (WGS) entry which is preliminary data.</text>
</comment>
<proteinExistence type="predicted"/>
<dbReference type="Proteomes" id="UP000821845">
    <property type="component" value="Chromosome 11"/>
</dbReference>
<accession>A0ACB7T4N5</accession>
<name>A0ACB7T4N5_HYAAI</name>
<evidence type="ECO:0000313" key="1">
    <source>
        <dbReference type="EMBL" id="KAH6941835.1"/>
    </source>
</evidence>
<organism evidence="1 2">
    <name type="scientific">Hyalomma asiaticum</name>
    <name type="common">Tick</name>
    <dbReference type="NCBI Taxonomy" id="266040"/>
    <lineage>
        <taxon>Eukaryota</taxon>
        <taxon>Metazoa</taxon>
        <taxon>Ecdysozoa</taxon>
        <taxon>Arthropoda</taxon>
        <taxon>Chelicerata</taxon>
        <taxon>Arachnida</taxon>
        <taxon>Acari</taxon>
        <taxon>Parasitiformes</taxon>
        <taxon>Ixodida</taxon>
        <taxon>Ixodoidea</taxon>
        <taxon>Ixodidae</taxon>
        <taxon>Hyalomminae</taxon>
        <taxon>Hyalomma</taxon>
    </lineage>
</organism>
<protein>
    <submittedName>
        <fullName evidence="1">Uncharacterized protein</fullName>
    </submittedName>
</protein>
<gene>
    <name evidence="1" type="ORF">HPB50_023641</name>
</gene>
<evidence type="ECO:0000313" key="2">
    <source>
        <dbReference type="Proteomes" id="UP000821845"/>
    </source>
</evidence>
<keyword evidence="2" id="KW-1185">Reference proteome</keyword>